<keyword evidence="5" id="KW-1185">Reference proteome</keyword>
<evidence type="ECO:0000313" key="5">
    <source>
        <dbReference type="Proteomes" id="UP001579974"/>
    </source>
</evidence>
<reference evidence="4 5" key="1">
    <citation type="journal article" date="2024" name="Int. J. Mol. Sci.">
        <title>Exploration of Alicyclobacillus spp. Genome in Search of Antibiotic Resistance.</title>
        <authorList>
            <person name="Bucka-Kolendo J."/>
            <person name="Kiousi D.E."/>
            <person name="Dekowska A."/>
            <person name="Mikolajczuk-Szczyrba A."/>
            <person name="Karadedos D.M."/>
            <person name="Michael P."/>
            <person name="Galanis A."/>
            <person name="Sokolowska B."/>
        </authorList>
    </citation>
    <scope>NUCLEOTIDE SEQUENCE [LARGE SCALE GENOMIC DNA]</scope>
    <source>
        <strain evidence="4 5">KKP 3000</strain>
    </source>
</reference>
<evidence type="ECO:0000256" key="1">
    <source>
        <dbReference type="ARBA" id="ARBA00023125"/>
    </source>
</evidence>
<dbReference type="Gene3D" id="1.10.260.40">
    <property type="entry name" value="lambda repressor-like DNA-binding domains"/>
    <property type="match status" value="1"/>
</dbReference>
<dbReference type="RefSeq" id="WP_275472646.1">
    <property type="nucleotide sequence ID" value="NZ_CP162940.1"/>
</dbReference>
<dbReference type="Pfam" id="PF08671">
    <property type="entry name" value="SinI"/>
    <property type="match status" value="1"/>
</dbReference>
<dbReference type="Pfam" id="PF01381">
    <property type="entry name" value="HTH_3"/>
    <property type="match status" value="1"/>
</dbReference>
<dbReference type="Proteomes" id="UP001579974">
    <property type="component" value="Unassembled WGS sequence"/>
</dbReference>
<sequence>MIGERIKQLRLAKGLSLSELAESSGVAKSYLSAIERSLQGNPSIQIIEKLASVLDVSVPTLLLPDDVDADENEVLDPEWMKLAQEAMNSGITKEQFREYLEFQKWRLKNGEQ</sequence>
<evidence type="ECO:0000259" key="2">
    <source>
        <dbReference type="PROSITE" id="PS50943"/>
    </source>
</evidence>
<dbReference type="InterPro" id="IPR010982">
    <property type="entry name" value="Lambda_DNA-bd_dom_sf"/>
</dbReference>
<feature type="domain" description="HTH cro/C1-type" evidence="2">
    <location>
        <begin position="6"/>
        <end position="61"/>
    </location>
</feature>
<evidence type="ECO:0000259" key="3">
    <source>
        <dbReference type="PROSITE" id="PS51500"/>
    </source>
</evidence>
<accession>A0ABV5ABK7</accession>
<name>A0ABV5ABK7_9BACL</name>
<organism evidence="4 5">
    <name type="scientific">Alicyclobacillus fastidiosus</name>
    <dbReference type="NCBI Taxonomy" id="392011"/>
    <lineage>
        <taxon>Bacteria</taxon>
        <taxon>Bacillati</taxon>
        <taxon>Bacillota</taxon>
        <taxon>Bacilli</taxon>
        <taxon>Bacillales</taxon>
        <taxon>Alicyclobacillaceae</taxon>
        <taxon>Alicyclobacillus</taxon>
    </lineage>
</organism>
<dbReference type="SMART" id="SM00530">
    <property type="entry name" value="HTH_XRE"/>
    <property type="match status" value="1"/>
</dbReference>
<dbReference type="PANTHER" id="PTHR46797:SF13">
    <property type="entry name" value="HTH-TYPE TRANSCRIPTIONAL REGULATOR SINR"/>
    <property type="match status" value="1"/>
</dbReference>
<dbReference type="SUPFAM" id="SSF47413">
    <property type="entry name" value="lambda repressor-like DNA-binding domains"/>
    <property type="match status" value="1"/>
</dbReference>
<feature type="domain" description="Sin" evidence="3">
    <location>
        <begin position="66"/>
        <end position="104"/>
    </location>
</feature>
<gene>
    <name evidence="4" type="ORF">KKP3000_002209</name>
</gene>
<dbReference type="EMBL" id="JBDXSU010000002">
    <property type="protein sequence ID" value="MFB5189210.1"/>
    <property type="molecule type" value="Genomic_DNA"/>
</dbReference>
<dbReference type="PROSITE" id="PS51500">
    <property type="entry name" value="SIN"/>
    <property type="match status" value="1"/>
</dbReference>
<dbReference type="InterPro" id="IPR036281">
    <property type="entry name" value="SinR/SinI_dimer_dom_sf"/>
</dbReference>
<dbReference type="PANTHER" id="PTHR46797">
    <property type="entry name" value="HTH-TYPE TRANSCRIPTIONAL REGULATOR"/>
    <property type="match status" value="1"/>
</dbReference>
<dbReference type="InterPro" id="IPR010981">
    <property type="entry name" value="SinR/SinI_dimer_dom"/>
</dbReference>
<dbReference type="SUPFAM" id="SSF47406">
    <property type="entry name" value="SinR repressor dimerisation domain-like"/>
    <property type="match status" value="1"/>
</dbReference>
<dbReference type="InterPro" id="IPR050807">
    <property type="entry name" value="TransReg_Diox_bact_type"/>
</dbReference>
<protein>
    <submittedName>
        <fullName evidence="4">Helix-turn-helix domain-containing protein</fullName>
    </submittedName>
</protein>
<comment type="caution">
    <text evidence="4">The sequence shown here is derived from an EMBL/GenBank/DDBJ whole genome shotgun (WGS) entry which is preliminary data.</text>
</comment>
<dbReference type="CDD" id="cd00093">
    <property type="entry name" value="HTH_XRE"/>
    <property type="match status" value="1"/>
</dbReference>
<proteinExistence type="predicted"/>
<dbReference type="InterPro" id="IPR001387">
    <property type="entry name" value="Cro/C1-type_HTH"/>
</dbReference>
<dbReference type="PROSITE" id="PS50943">
    <property type="entry name" value="HTH_CROC1"/>
    <property type="match status" value="1"/>
</dbReference>
<keyword evidence="1" id="KW-0238">DNA-binding</keyword>
<evidence type="ECO:0000313" key="4">
    <source>
        <dbReference type="EMBL" id="MFB5189210.1"/>
    </source>
</evidence>